<dbReference type="Proteomes" id="UP000664203">
    <property type="component" value="Unassembled WGS sequence"/>
</dbReference>
<evidence type="ECO:0000256" key="1">
    <source>
        <dbReference type="SAM" id="SignalP"/>
    </source>
</evidence>
<proteinExistence type="predicted"/>
<dbReference type="EMBL" id="CAJPDR010000586">
    <property type="protein sequence ID" value="CAF9940086.1"/>
    <property type="molecule type" value="Genomic_DNA"/>
</dbReference>
<dbReference type="OrthoDB" id="5398267at2759"/>
<gene>
    <name evidence="2" type="ORF">ALECFALPRED_008423</name>
</gene>
<comment type="caution">
    <text evidence="2">The sequence shown here is derived from an EMBL/GenBank/DDBJ whole genome shotgun (WGS) entry which is preliminary data.</text>
</comment>
<evidence type="ECO:0000313" key="3">
    <source>
        <dbReference type="Proteomes" id="UP000664203"/>
    </source>
</evidence>
<accession>A0A8H3J3J0</accession>
<keyword evidence="3" id="KW-1185">Reference proteome</keyword>
<feature type="chain" id="PRO_5034346362" evidence="1">
    <location>
        <begin position="21"/>
        <end position="328"/>
    </location>
</feature>
<name>A0A8H3J3J0_9LECA</name>
<keyword evidence="1" id="KW-0732">Signal</keyword>
<sequence>MMGFKILIALLPCYFPRIYALTLPISAQTLSPNTTYPNYLLSNNNQTNLTAPTPPPGFSAQLKFDTSIQLKPVEVYVCAIELLSVLCSMPWTSTLSLSLEVSGYDASTELILNPFPPRGESRLQVRYAVLGLYRAGLAIAQGNKFYELDAALYVGDEEVGWLEFRPKDRAVLENVVDVDYSPALNASIANDTTTAMVMVMADSGTVWDPDDRSFALTFRWDGVRIKAQDIFTTFLDGLATAAEHNNTDPDAYIPAARSASGDTVLSTWTLGEGGNAEMTWARLKRALIMMWDLLIVGQRGRKTRFEGLSFGLEYEGKAIGAGRMLRFD</sequence>
<feature type="signal peptide" evidence="1">
    <location>
        <begin position="1"/>
        <end position="20"/>
    </location>
</feature>
<protein>
    <submittedName>
        <fullName evidence="2">Uncharacterized protein</fullName>
    </submittedName>
</protein>
<dbReference type="AlphaFoldDB" id="A0A8H3J3J0"/>
<organism evidence="2 3">
    <name type="scientific">Alectoria fallacina</name>
    <dbReference type="NCBI Taxonomy" id="1903189"/>
    <lineage>
        <taxon>Eukaryota</taxon>
        <taxon>Fungi</taxon>
        <taxon>Dikarya</taxon>
        <taxon>Ascomycota</taxon>
        <taxon>Pezizomycotina</taxon>
        <taxon>Lecanoromycetes</taxon>
        <taxon>OSLEUM clade</taxon>
        <taxon>Lecanoromycetidae</taxon>
        <taxon>Lecanorales</taxon>
        <taxon>Lecanorineae</taxon>
        <taxon>Parmeliaceae</taxon>
        <taxon>Alectoria</taxon>
    </lineage>
</organism>
<evidence type="ECO:0000313" key="2">
    <source>
        <dbReference type="EMBL" id="CAF9940086.1"/>
    </source>
</evidence>
<reference evidence="2" key="1">
    <citation type="submission" date="2021-03" db="EMBL/GenBank/DDBJ databases">
        <authorList>
            <person name="Tagirdzhanova G."/>
        </authorList>
    </citation>
    <scope>NUCLEOTIDE SEQUENCE</scope>
</reference>